<accession>A0A7S4C0H8</accession>
<keyword evidence="6" id="KW-0472">Membrane</keyword>
<gene>
    <name evidence="8" type="ORF">PCAR00345_LOCUS35886</name>
</gene>
<dbReference type="SUPFAM" id="SSF51306">
    <property type="entry name" value="LexA/Signal peptidase"/>
    <property type="match status" value="1"/>
</dbReference>
<protein>
    <recommendedName>
        <fullName evidence="6">Mitochondrial inner membrane protease subunit</fullName>
        <ecNumber evidence="6">3.4.21.-</ecNumber>
    </recommendedName>
</protein>
<dbReference type="GO" id="GO:0006465">
    <property type="term" value="P:signal peptide processing"/>
    <property type="evidence" value="ECO:0007669"/>
    <property type="project" value="InterPro"/>
</dbReference>
<dbReference type="EMBL" id="HBIZ01056522">
    <property type="protein sequence ID" value="CAE0783183.1"/>
    <property type="molecule type" value="Transcribed_RNA"/>
</dbReference>
<proteinExistence type="inferred from homology"/>
<comment type="catalytic activity">
    <reaction evidence="1">
        <text>Cleavage of hydrophobic, N-terminal signal or leader sequences from secreted and periplasmic proteins.</text>
        <dbReference type="EC" id="3.4.21.89"/>
    </reaction>
</comment>
<evidence type="ECO:0000256" key="1">
    <source>
        <dbReference type="ARBA" id="ARBA00000677"/>
    </source>
</evidence>
<feature type="domain" description="Peptidase S26" evidence="7">
    <location>
        <begin position="6"/>
        <end position="153"/>
    </location>
</feature>
<evidence type="ECO:0000259" key="7">
    <source>
        <dbReference type="Pfam" id="PF10502"/>
    </source>
</evidence>
<comment type="similarity">
    <text evidence="2 6">Belongs to the peptidase S26 family.</text>
</comment>
<reference evidence="8" key="1">
    <citation type="submission" date="2021-01" db="EMBL/GenBank/DDBJ databases">
        <authorList>
            <person name="Corre E."/>
            <person name="Pelletier E."/>
            <person name="Niang G."/>
            <person name="Scheremetjew M."/>
            <person name="Finn R."/>
            <person name="Kale V."/>
            <person name="Holt S."/>
            <person name="Cochrane G."/>
            <person name="Meng A."/>
            <person name="Brown T."/>
            <person name="Cohen L."/>
        </authorList>
    </citation>
    <scope>NUCLEOTIDE SEQUENCE</scope>
    <source>
        <strain evidence="8">CCMP645</strain>
    </source>
</reference>
<feature type="active site" evidence="5">
    <location>
        <position position="32"/>
    </location>
</feature>
<dbReference type="InterPro" id="IPR019533">
    <property type="entry name" value="Peptidase_S26"/>
</dbReference>
<feature type="active site" evidence="5">
    <location>
        <position position="77"/>
    </location>
</feature>
<evidence type="ECO:0000313" key="8">
    <source>
        <dbReference type="EMBL" id="CAE0783183.1"/>
    </source>
</evidence>
<keyword evidence="3 6" id="KW-0645">Protease</keyword>
<keyword evidence="6" id="KW-0496">Mitochondrion</keyword>
<dbReference type="GO" id="GO:0005743">
    <property type="term" value="C:mitochondrial inner membrane"/>
    <property type="evidence" value="ECO:0007669"/>
    <property type="project" value="UniProtKB-SubCell"/>
</dbReference>
<dbReference type="PROSITE" id="PS00761">
    <property type="entry name" value="SPASE_I_3"/>
    <property type="match status" value="1"/>
</dbReference>
<dbReference type="GO" id="GO:0009003">
    <property type="term" value="F:signal peptidase activity"/>
    <property type="evidence" value="ECO:0007669"/>
    <property type="project" value="UniProtKB-EC"/>
</dbReference>
<evidence type="ECO:0000256" key="2">
    <source>
        <dbReference type="ARBA" id="ARBA00009370"/>
    </source>
</evidence>
<evidence type="ECO:0000256" key="5">
    <source>
        <dbReference type="PIRSR" id="PIRSR600223-1"/>
    </source>
</evidence>
<name>A0A7S4C0H8_CHRCT</name>
<evidence type="ECO:0000256" key="4">
    <source>
        <dbReference type="ARBA" id="ARBA00022801"/>
    </source>
</evidence>
<dbReference type="PROSITE" id="PS00760">
    <property type="entry name" value="SPASE_I_2"/>
    <property type="match status" value="1"/>
</dbReference>
<dbReference type="PROSITE" id="PS00501">
    <property type="entry name" value="SPASE_I_1"/>
    <property type="match status" value="1"/>
</dbReference>
<evidence type="ECO:0000256" key="6">
    <source>
        <dbReference type="RuleBase" id="RU362041"/>
    </source>
</evidence>
<dbReference type="Pfam" id="PF10502">
    <property type="entry name" value="Peptidase_S26"/>
    <property type="match status" value="1"/>
</dbReference>
<dbReference type="NCBIfam" id="TIGR02227">
    <property type="entry name" value="sigpep_I_bact"/>
    <property type="match status" value="1"/>
</dbReference>
<dbReference type="EC" id="3.4.21.-" evidence="6"/>
<organism evidence="8">
    <name type="scientific">Chrysotila carterae</name>
    <name type="common">Marine alga</name>
    <name type="synonym">Syracosphaera carterae</name>
    <dbReference type="NCBI Taxonomy" id="13221"/>
    <lineage>
        <taxon>Eukaryota</taxon>
        <taxon>Haptista</taxon>
        <taxon>Haptophyta</taxon>
        <taxon>Prymnesiophyceae</taxon>
        <taxon>Isochrysidales</taxon>
        <taxon>Isochrysidaceae</taxon>
        <taxon>Chrysotila</taxon>
    </lineage>
</organism>
<dbReference type="GO" id="GO:0004252">
    <property type="term" value="F:serine-type endopeptidase activity"/>
    <property type="evidence" value="ECO:0007669"/>
    <property type="project" value="InterPro"/>
</dbReference>
<dbReference type="AlphaFoldDB" id="A0A7S4C0H8"/>
<dbReference type="InterPro" id="IPR019758">
    <property type="entry name" value="Pept_S26A_signal_pept_1_CS"/>
</dbReference>
<dbReference type="Gene3D" id="2.10.109.10">
    <property type="entry name" value="Umud Fragment, subunit A"/>
    <property type="match status" value="1"/>
</dbReference>
<dbReference type="InterPro" id="IPR019757">
    <property type="entry name" value="Pept_S26A_signal_pept_1_Lys-AS"/>
</dbReference>
<evidence type="ECO:0000256" key="3">
    <source>
        <dbReference type="ARBA" id="ARBA00022670"/>
    </source>
</evidence>
<dbReference type="InterPro" id="IPR019756">
    <property type="entry name" value="Pept_S26A_signal_pept_1_Ser-AS"/>
</dbReference>
<comment type="subcellular location">
    <subcellularLocation>
        <location evidence="6">Mitochondrion inner membrane</location>
    </subcellularLocation>
</comment>
<dbReference type="InterPro" id="IPR000223">
    <property type="entry name" value="Pept_S26A_signal_pept_1"/>
</dbReference>
<dbReference type="PRINTS" id="PR00727">
    <property type="entry name" value="LEADERPTASE"/>
</dbReference>
<dbReference type="PANTHER" id="PTHR43390:SF1">
    <property type="entry name" value="CHLOROPLAST PROCESSING PEPTIDASE"/>
    <property type="match status" value="1"/>
</dbReference>
<dbReference type="InterPro" id="IPR036286">
    <property type="entry name" value="LexA/Signal_pep-like_sf"/>
</dbReference>
<keyword evidence="4 6" id="KW-0378">Hydrolase</keyword>
<dbReference type="PANTHER" id="PTHR43390">
    <property type="entry name" value="SIGNAL PEPTIDASE I"/>
    <property type="match status" value="1"/>
</dbReference>
<dbReference type="CDD" id="cd06530">
    <property type="entry name" value="S26_SPase_I"/>
    <property type="match status" value="1"/>
</dbReference>
<keyword evidence="6" id="KW-0999">Mitochondrion inner membrane</keyword>
<sequence>MVNEGMAFTLQLACAFAIRELALDSRFVPSASMEPTFMPGDYFLLEKVSVRWRPPLRGEVICFHSSLPSGQKQCMVKRVVAVGGDEVRVHRGKLLVNGEPQVEPYVRAPWRDSMEARVVPERHLFVLGDNRERSWDSRAWGCVAARDVLGRPLGTVWPPRRACAAAAYATDDASMRLAHTIDAWPKPVWPKPAWPRAAWQQLTPRLAKARARLAGDPTAPRWSSLRGLRMADQSSSLAAAH</sequence>